<feature type="compositionally biased region" description="Polar residues" evidence="1">
    <location>
        <begin position="72"/>
        <end position="87"/>
    </location>
</feature>
<dbReference type="EMBL" id="JAWQEG010001490">
    <property type="protein sequence ID" value="KAK3879125.1"/>
    <property type="molecule type" value="Genomic_DNA"/>
</dbReference>
<gene>
    <name evidence="2" type="ORF">Pcinc_016284</name>
</gene>
<comment type="caution">
    <text evidence="2">The sequence shown here is derived from an EMBL/GenBank/DDBJ whole genome shotgun (WGS) entry which is preliminary data.</text>
</comment>
<evidence type="ECO:0000313" key="2">
    <source>
        <dbReference type="EMBL" id="KAK3879125.1"/>
    </source>
</evidence>
<name>A0AAE1FT58_PETCI</name>
<organism evidence="2 3">
    <name type="scientific">Petrolisthes cinctipes</name>
    <name type="common">Flat porcelain crab</name>
    <dbReference type="NCBI Taxonomy" id="88211"/>
    <lineage>
        <taxon>Eukaryota</taxon>
        <taxon>Metazoa</taxon>
        <taxon>Ecdysozoa</taxon>
        <taxon>Arthropoda</taxon>
        <taxon>Crustacea</taxon>
        <taxon>Multicrustacea</taxon>
        <taxon>Malacostraca</taxon>
        <taxon>Eumalacostraca</taxon>
        <taxon>Eucarida</taxon>
        <taxon>Decapoda</taxon>
        <taxon>Pleocyemata</taxon>
        <taxon>Anomura</taxon>
        <taxon>Galatheoidea</taxon>
        <taxon>Porcellanidae</taxon>
        <taxon>Petrolisthes</taxon>
    </lineage>
</organism>
<feature type="region of interest" description="Disordered" evidence="1">
    <location>
        <begin position="43"/>
        <end position="112"/>
    </location>
</feature>
<evidence type="ECO:0000256" key="1">
    <source>
        <dbReference type="SAM" id="MobiDB-lite"/>
    </source>
</evidence>
<dbReference type="Proteomes" id="UP001286313">
    <property type="component" value="Unassembled WGS sequence"/>
</dbReference>
<protein>
    <submittedName>
        <fullName evidence="2">Uncharacterized protein</fullName>
    </submittedName>
</protein>
<dbReference type="AlphaFoldDB" id="A0AAE1FT58"/>
<feature type="compositionally biased region" description="Polar residues" evidence="1">
    <location>
        <begin position="103"/>
        <end position="112"/>
    </location>
</feature>
<accession>A0AAE1FT58</accession>
<evidence type="ECO:0000313" key="3">
    <source>
        <dbReference type="Proteomes" id="UP001286313"/>
    </source>
</evidence>
<proteinExistence type="predicted"/>
<reference evidence="2" key="1">
    <citation type="submission" date="2023-10" db="EMBL/GenBank/DDBJ databases">
        <title>Genome assemblies of two species of porcelain crab, Petrolisthes cinctipes and Petrolisthes manimaculis (Anomura: Porcellanidae).</title>
        <authorList>
            <person name="Angst P."/>
        </authorList>
    </citation>
    <scope>NUCLEOTIDE SEQUENCE</scope>
    <source>
        <strain evidence="2">PB745_01</strain>
        <tissue evidence="2">Gill</tissue>
    </source>
</reference>
<sequence length="112" mass="12252">MDIINKQCHKFNLCSNWEKVKRNSNIMIPQNIASKALAPNDGVSGPVADTHQTVSRVHNTTRRGNYYIRDIPTQQASHHSNTASSGAPSHPRAAPVPSFPSHLATTMPTIRG</sequence>
<keyword evidence="3" id="KW-1185">Reference proteome</keyword>